<dbReference type="InterPro" id="IPR011009">
    <property type="entry name" value="Kinase-like_dom_sf"/>
</dbReference>
<keyword evidence="3" id="KW-1185">Reference proteome</keyword>
<dbReference type="PANTHER" id="PTHR21310:SF48">
    <property type="entry name" value="AMINOGLYCOSIDE PHOSPHOTRANSFERASE DOMAIN-CONTAINING PROTEIN"/>
    <property type="match status" value="1"/>
</dbReference>
<dbReference type="SUPFAM" id="SSF56112">
    <property type="entry name" value="Protein kinase-like (PK-like)"/>
    <property type="match status" value="1"/>
</dbReference>
<organism evidence="2 3">
    <name type="scientific">Phlyctema vagabunda</name>
    <dbReference type="NCBI Taxonomy" id="108571"/>
    <lineage>
        <taxon>Eukaryota</taxon>
        <taxon>Fungi</taxon>
        <taxon>Dikarya</taxon>
        <taxon>Ascomycota</taxon>
        <taxon>Pezizomycotina</taxon>
        <taxon>Leotiomycetes</taxon>
        <taxon>Helotiales</taxon>
        <taxon>Dermateaceae</taxon>
        <taxon>Phlyctema</taxon>
    </lineage>
</organism>
<accession>A0ABR4PVV2</accession>
<protein>
    <recommendedName>
        <fullName evidence="1">Aminoglycoside phosphotransferase domain-containing protein</fullName>
    </recommendedName>
</protein>
<feature type="domain" description="Aminoglycoside phosphotransferase" evidence="1">
    <location>
        <begin position="65"/>
        <end position="253"/>
    </location>
</feature>
<proteinExistence type="predicted"/>
<reference evidence="2 3" key="1">
    <citation type="submission" date="2024-06" db="EMBL/GenBank/DDBJ databases">
        <title>Complete genome of Phlyctema vagabunda strain 19-DSS-EL-015.</title>
        <authorList>
            <person name="Fiorenzani C."/>
        </authorList>
    </citation>
    <scope>NUCLEOTIDE SEQUENCE [LARGE SCALE GENOMIC DNA]</scope>
    <source>
        <strain evidence="2 3">19-DSS-EL-015</strain>
    </source>
</reference>
<gene>
    <name evidence="2" type="ORF">PVAG01_00994</name>
</gene>
<comment type="caution">
    <text evidence="2">The sequence shown here is derived from an EMBL/GenBank/DDBJ whole genome shotgun (WGS) entry which is preliminary data.</text>
</comment>
<dbReference type="PANTHER" id="PTHR21310">
    <property type="entry name" value="AMINOGLYCOSIDE PHOSPHOTRANSFERASE-RELATED-RELATED"/>
    <property type="match status" value="1"/>
</dbReference>
<evidence type="ECO:0000259" key="1">
    <source>
        <dbReference type="Pfam" id="PF01636"/>
    </source>
</evidence>
<dbReference type="InterPro" id="IPR002575">
    <property type="entry name" value="Aminoglycoside_PTrfase"/>
</dbReference>
<dbReference type="Pfam" id="PF01636">
    <property type="entry name" value="APH"/>
    <property type="match status" value="1"/>
</dbReference>
<dbReference type="CDD" id="cd05120">
    <property type="entry name" value="APH_ChoK_like"/>
    <property type="match status" value="1"/>
</dbReference>
<dbReference type="InterPro" id="IPR051678">
    <property type="entry name" value="AGP_Transferase"/>
</dbReference>
<dbReference type="Gene3D" id="3.90.1200.10">
    <property type="match status" value="1"/>
</dbReference>
<evidence type="ECO:0000313" key="2">
    <source>
        <dbReference type="EMBL" id="KAL3427485.1"/>
    </source>
</evidence>
<dbReference type="Proteomes" id="UP001629113">
    <property type="component" value="Unassembled WGS sequence"/>
</dbReference>
<name>A0ABR4PVV2_9HELO</name>
<sequence length="275" mass="32069">MTTTPLNIQYFRNFEALPAPLPTTSEILASDEIIKGTEPWATRKVVGVGRHYVAKYSRSNEQIEGENLLFLERNNLRFAPLLYAMWKEDDGTVFLIMERLPGQTLESLWPTLQDPEKDLDKSYLPHYLFYWPKYPTHVSGPYTTERALVQGLISKSRLNAQNNKRHSYLADFYESQLVRDLVVEGRMPVFTHSDLQRKNILVEEVEGESAQDEKQFHVSLVDWESAGWYPVYWEYFAAFLGLKWNDDWCSKVGDVVDIWPAEAAMMKLIHQDLWL</sequence>
<evidence type="ECO:0000313" key="3">
    <source>
        <dbReference type="Proteomes" id="UP001629113"/>
    </source>
</evidence>
<dbReference type="EMBL" id="JBFCZG010000001">
    <property type="protein sequence ID" value="KAL3427485.1"/>
    <property type="molecule type" value="Genomic_DNA"/>
</dbReference>